<dbReference type="Gramene" id="OBART08G23050.1">
    <property type="protein sequence ID" value="OBART08G23050.1"/>
    <property type="gene ID" value="OBART08G23050"/>
</dbReference>
<reference evidence="1" key="1">
    <citation type="journal article" date="2009" name="Rice">
        <title>De Novo Next Generation Sequencing of Plant Genomes.</title>
        <authorList>
            <person name="Rounsley S."/>
            <person name="Marri P.R."/>
            <person name="Yu Y."/>
            <person name="He R."/>
            <person name="Sisneros N."/>
            <person name="Goicoechea J.L."/>
            <person name="Lee S.J."/>
            <person name="Angelova A."/>
            <person name="Kudrna D."/>
            <person name="Luo M."/>
            <person name="Affourtit J."/>
            <person name="Desany B."/>
            <person name="Knight J."/>
            <person name="Niazi F."/>
            <person name="Egholm M."/>
            <person name="Wing R.A."/>
        </authorList>
    </citation>
    <scope>NUCLEOTIDE SEQUENCE [LARGE SCALE GENOMIC DNA]</scope>
    <source>
        <strain evidence="1">cv. IRGC 105608</strain>
    </source>
</reference>
<dbReference type="EnsemblPlants" id="OBART08G23050.1">
    <property type="protein sequence ID" value="OBART08G23050.1"/>
    <property type="gene ID" value="OBART08G23050"/>
</dbReference>
<dbReference type="Pfam" id="PF03087">
    <property type="entry name" value="BPS1"/>
    <property type="match status" value="1"/>
</dbReference>
<sequence length="242" mass="27218">MVFHLRSASVPSSPCSNETNIEEQLASLREIICSPSATMETMCNGFRRLTDVYSCMDEIMCLPSSQASLCKHQQRREVEKELERSLTLLDLCNAMQESFSELKATTQEMQLAIKRGEDAAVQTNVQSCTRLTKKAHKQCKKINKKPASSADQESCRVVKLMADAREITFSVLESTLHLLSKQIAVPSSSKWSLKAFQKTRVTCQEEQLQVLELDIVDLQSGVETLFRRLIQSRVSLLNALSL</sequence>
<accession>A0A0D3H309</accession>
<dbReference type="PANTHER" id="PTHR33070">
    <property type="entry name" value="OS06G0725500 PROTEIN"/>
    <property type="match status" value="1"/>
</dbReference>
<reference evidence="1" key="2">
    <citation type="submission" date="2015-03" db="UniProtKB">
        <authorList>
            <consortium name="EnsemblPlants"/>
        </authorList>
    </citation>
    <scope>IDENTIFICATION</scope>
</reference>
<dbReference type="AlphaFoldDB" id="A0A0D3H309"/>
<organism evidence="1">
    <name type="scientific">Oryza barthii</name>
    <dbReference type="NCBI Taxonomy" id="65489"/>
    <lineage>
        <taxon>Eukaryota</taxon>
        <taxon>Viridiplantae</taxon>
        <taxon>Streptophyta</taxon>
        <taxon>Embryophyta</taxon>
        <taxon>Tracheophyta</taxon>
        <taxon>Spermatophyta</taxon>
        <taxon>Magnoliopsida</taxon>
        <taxon>Liliopsida</taxon>
        <taxon>Poales</taxon>
        <taxon>Poaceae</taxon>
        <taxon>BOP clade</taxon>
        <taxon>Oryzoideae</taxon>
        <taxon>Oryzeae</taxon>
        <taxon>Oryzinae</taxon>
        <taxon>Oryza</taxon>
    </lineage>
</organism>
<dbReference type="HOGENOM" id="CLU_017798_6_0_1"/>
<proteinExistence type="predicted"/>
<evidence type="ECO:0000313" key="1">
    <source>
        <dbReference type="EnsemblPlants" id="OBART08G23050.1"/>
    </source>
</evidence>
<dbReference type="GO" id="GO:0048364">
    <property type="term" value="P:root development"/>
    <property type="evidence" value="ECO:0007669"/>
    <property type="project" value="InterPro"/>
</dbReference>
<protein>
    <submittedName>
        <fullName evidence="1">Uncharacterized protein</fullName>
    </submittedName>
</protein>
<dbReference type="STRING" id="65489.A0A0D3H309"/>
<dbReference type="PaxDb" id="65489-OBART08G23050.1"/>
<keyword evidence="2" id="KW-1185">Reference proteome</keyword>
<dbReference type="eggNOG" id="ENOG502QUY1">
    <property type="taxonomic scope" value="Eukaryota"/>
</dbReference>
<dbReference type="InterPro" id="IPR004320">
    <property type="entry name" value="BPS1_pln"/>
</dbReference>
<name>A0A0D3H309_9ORYZ</name>
<dbReference type="PANTHER" id="PTHR33070:SF50">
    <property type="entry name" value="OS08G0553050 PROTEIN"/>
    <property type="match status" value="1"/>
</dbReference>
<dbReference type="Proteomes" id="UP000026960">
    <property type="component" value="Chromosome 8"/>
</dbReference>
<evidence type="ECO:0000313" key="2">
    <source>
        <dbReference type="Proteomes" id="UP000026960"/>
    </source>
</evidence>
<dbReference type="GO" id="GO:0048367">
    <property type="term" value="P:shoot system development"/>
    <property type="evidence" value="ECO:0007669"/>
    <property type="project" value="InterPro"/>
</dbReference>